<evidence type="ECO:0000313" key="4">
    <source>
        <dbReference type="Proteomes" id="UP000235388"/>
    </source>
</evidence>
<feature type="region of interest" description="Disordered" evidence="1">
    <location>
        <begin position="55"/>
        <end position="119"/>
    </location>
</feature>
<sequence length="253" mass="27443">MSSQQSPPGSQQTNANSASNSAISMSPPAGMSLPFVIGAGSPLLTVIPSQVLSQVTPSAAASGPAPSPLPADSVPNSNSMNNQTSHTLRGRGQGRGRGRGTGSCDNAPKRGNKLWTRSKNTNGKSELDVIVDWLTVEGNYQKWRGGDMSKRDVCKEVLIYLAKNGFEDQARDWKGVEQQINRLEKKFRDALAFKDQTGQGIIEEAEELQRQVGDPGNDLEAENFIAQAKTKTEGERLSETYMRQEDLLMSSQF</sequence>
<gene>
    <name evidence="3" type="ORF">PCANC_04439</name>
    <name evidence="2" type="ORF">PCANC_21736</name>
</gene>
<name>A0A2N5VUS9_9BASI</name>
<accession>A0A2N5VUS9</accession>
<feature type="compositionally biased region" description="Polar residues" evidence="1">
    <location>
        <begin position="74"/>
        <end position="87"/>
    </location>
</feature>
<reference evidence="3 4" key="1">
    <citation type="submission" date="2017-11" db="EMBL/GenBank/DDBJ databases">
        <title>De novo assembly and phasing of dikaryotic genomes from two isolates of Puccinia coronata f. sp. avenae, the causal agent of oat crown rust.</title>
        <authorList>
            <person name="Miller M.E."/>
            <person name="Zhang Y."/>
            <person name="Omidvar V."/>
            <person name="Sperschneider J."/>
            <person name="Schwessinger B."/>
            <person name="Raley C."/>
            <person name="Palmer J.M."/>
            <person name="Garnica D."/>
            <person name="Upadhyaya N."/>
            <person name="Rathjen J."/>
            <person name="Taylor J.M."/>
            <person name="Park R.F."/>
            <person name="Dodds P.N."/>
            <person name="Hirsch C.D."/>
            <person name="Kianian S.F."/>
            <person name="Figueroa M."/>
        </authorList>
    </citation>
    <scope>NUCLEOTIDE SEQUENCE [LARGE SCALE GENOMIC DNA]</scope>
    <source>
        <strain evidence="3">12NC29</strain>
    </source>
</reference>
<feature type="compositionally biased region" description="Low complexity" evidence="1">
    <location>
        <begin position="1"/>
        <end position="22"/>
    </location>
</feature>
<keyword evidence="4" id="KW-1185">Reference proteome</keyword>
<organism evidence="3 4">
    <name type="scientific">Puccinia coronata f. sp. avenae</name>
    <dbReference type="NCBI Taxonomy" id="200324"/>
    <lineage>
        <taxon>Eukaryota</taxon>
        <taxon>Fungi</taxon>
        <taxon>Dikarya</taxon>
        <taxon>Basidiomycota</taxon>
        <taxon>Pucciniomycotina</taxon>
        <taxon>Pucciniomycetes</taxon>
        <taxon>Pucciniales</taxon>
        <taxon>Pucciniaceae</taxon>
        <taxon>Puccinia</taxon>
    </lineage>
</organism>
<dbReference type="EMBL" id="PGCJ01001177">
    <property type="protein sequence ID" value="PLW08186.1"/>
    <property type="molecule type" value="Genomic_DNA"/>
</dbReference>
<dbReference type="OrthoDB" id="2506645at2759"/>
<evidence type="ECO:0000256" key="1">
    <source>
        <dbReference type="SAM" id="MobiDB-lite"/>
    </source>
</evidence>
<dbReference type="PANTHER" id="PTHR33324:SF2">
    <property type="entry name" value="MYB_SANT-LIKE DNA-BINDING DOMAIN-CONTAINING PROTEIN"/>
    <property type="match status" value="1"/>
</dbReference>
<dbReference type="PANTHER" id="PTHR33324">
    <property type="entry name" value="EXPRESSED PROTEIN"/>
    <property type="match status" value="1"/>
</dbReference>
<dbReference type="Proteomes" id="UP000235388">
    <property type="component" value="Unassembled WGS sequence"/>
</dbReference>
<feature type="region of interest" description="Disordered" evidence="1">
    <location>
        <begin position="1"/>
        <end position="35"/>
    </location>
</feature>
<evidence type="ECO:0000313" key="2">
    <source>
        <dbReference type="EMBL" id="PLW08186.1"/>
    </source>
</evidence>
<dbReference type="EMBL" id="PGCJ01000057">
    <property type="protein sequence ID" value="PLW53739.1"/>
    <property type="molecule type" value="Genomic_DNA"/>
</dbReference>
<protein>
    <submittedName>
        <fullName evidence="3">Uncharacterized protein</fullName>
    </submittedName>
</protein>
<dbReference type="AlphaFoldDB" id="A0A2N5VUS9"/>
<evidence type="ECO:0000313" key="3">
    <source>
        <dbReference type="EMBL" id="PLW53739.1"/>
    </source>
</evidence>
<proteinExistence type="predicted"/>
<feature type="compositionally biased region" description="Basic residues" evidence="1">
    <location>
        <begin position="88"/>
        <end position="98"/>
    </location>
</feature>
<comment type="caution">
    <text evidence="3">The sequence shown here is derived from an EMBL/GenBank/DDBJ whole genome shotgun (WGS) entry which is preliminary data.</text>
</comment>